<dbReference type="PRINTS" id="PR00344">
    <property type="entry name" value="BCTRLSENSOR"/>
</dbReference>
<gene>
    <name evidence="11" type="ORF">J2Z49_000105</name>
</gene>
<dbReference type="InterPro" id="IPR003661">
    <property type="entry name" value="HisK_dim/P_dom"/>
</dbReference>
<keyword evidence="7" id="KW-0902">Two-component regulatory system</keyword>
<dbReference type="InterPro" id="IPR003594">
    <property type="entry name" value="HATPase_dom"/>
</dbReference>
<keyword evidence="6 11" id="KW-0418">Kinase</keyword>
<feature type="domain" description="Histidine kinase" evidence="9">
    <location>
        <begin position="251"/>
        <end position="469"/>
    </location>
</feature>
<dbReference type="Pfam" id="PF02518">
    <property type="entry name" value="HATPase_c"/>
    <property type="match status" value="1"/>
</dbReference>
<keyword evidence="8" id="KW-1133">Transmembrane helix</keyword>
<dbReference type="Pfam" id="PF00672">
    <property type="entry name" value="HAMP"/>
    <property type="match status" value="1"/>
</dbReference>
<dbReference type="GO" id="GO:0016301">
    <property type="term" value="F:kinase activity"/>
    <property type="evidence" value="ECO:0007669"/>
    <property type="project" value="UniProtKB-KW"/>
</dbReference>
<protein>
    <recommendedName>
        <fullName evidence="3">histidine kinase</fullName>
        <ecNumber evidence="3">2.7.13.3</ecNumber>
    </recommendedName>
</protein>
<dbReference type="Gene3D" id="6.10.340.10">
    <property type="match status" value="1"/>
</dbReference>
<name>A0ABU0AX17_9FIRM</name>
<accession>A0ABU0AX17</accession>
<evidence type="ECO:0000259" key="9">
    <source>
        <dbReference type="PROSITE" id="PS50109"/>
    </source>
</evidence>
<feature type="transmembrane region" description="Helical" evidence="8">
    <location>
        <begin position="168"/>
        <end position="187"/>
    </location>
</feature>
<comment type="subcellular location">
    <subcellularLocation>
        <location evidence="2">Membrane</location>
    </subcellularLocation>
</comment>
<keyword evidence="4" id="KW-0597">Phosphoprotein</keyword>
<evidence type="ECO:0000259" key="10">
    <source>
        <dbReference type="PROSITE" id="PS50885"/>
    </source>
</evidence>
<dbReference type="RefSeq" id="WP_307398871.1">
    <property type="nucleotide sequence ID" value="NZ_JAUSUX010000001.1"/>
</dbReference>
<evidence type="ECO:0000256" key="8">
    <source>
        <dbReference type="SAM" id="Phobius"/>
    </source>
</evidence>
<organism evidence="11 12">
    <name type="scientific">Desulfofundulus luciae</name>
    <dbReference type="NCBI Taxonomy" id="74702"/>
    <lineage>
        <taxon>Bacteria</taxon>
        <taxon>Bacillati</taxon>
        <taxon>Bacillota</taxon>
        <taxon>Clostridia</taxon>
        <taxon>Eubacteriales</taxon>
        <taxon>Peptococcaceae</taxon>
        <taxon>Desulfofundulus</taxon>
    </lineage>
</organism>
<dbReference type="Pfam" id="PF00512">
    <property type="entry name" value="HisKA"/>
    <property type="match status" value="1"/>
</dbReference>
<feature type="domain" description="HAMP" evidence="10">
    <location>
        <begin position="189"/>
        <end position="243"/>
    </location>
</feature>
<evidence type="ECO:0000256" key="4">
    <source>
        <dbReference type="ARBA" id="ARBA00022553"/>
    </source>
</evidence>
<dbReference type="CDD" id="cd00082">
    <property type="entry name" value="HisKA"/>
    <property type="match status" value="1"/>
</dbReference>
<evidence type="ECO:0000256" key="7">
    <source>
        <dbReference type="ARBA" id="ARBA00023012"/>
    </source>
</evidence>
<dbReference type="SUPFAM" id="SSF158472">
    <property type="entry name" value="HAMP domain-like"/>
    <property type="match status" value="1"/>
</dbReference>
<dbReference type="InterPro" id="IPR050736">
    <property type="entry name" value="Sensor_HK_Regulatory"/>
</dbReference>
<dbReference type="SUPFAM" id="SSF47384">
    <property type="entry name" value="Homodimeric domain of signal transducing histidine kinase"/>
    <property type="match status" value="1"/>
</dbReference>
<dbReference type="SMART" id="SM00388">
    <property type="entry name" value="HisKA"/>
    <property type="match status" value="1"/>
</dbReference>
<comment type="caution">
    <text evidence="11">The sequence shown here is derived from an EMBL/GenBank/DDBJ whole genome shotgun (WGS) entry which is preliminary data.</text>
</comment>
<dbReference type="Gene3D" id="1.10.287.130">
    <property type="match status" value="1"/>
</dbReference>
<reference evidence="11 12" key="1">
    <citation type="submission" date="2023-07" db="EMBL/GenBank/DDBJ databases">
        <title>Genomic Encyclopedia of Type Strains, Phase IV (KMG-IV): sequencing the most valuable type-strain genomes for metagenomic binning, comparative biology and taxonomic classification.</title>
        <authorList>
            <person name="Goeker M."/>
        </authorList>
    </citation>
    <scope>NUCLEOTIDE SEQUENCE [LARGE SCALE GENOMIC DNA]</scope>
    <source>
        <strain evidence="11 12">DSM 12396</strain>
    </source>
</reference>
<dbReference type="PANTHER" id="PTHR43711">
    <property type="entry name" value="TWO-COMPONENT HISTIDINE KINASE"/>
    <property type="match status" value="1"/>
</dbReference>
<keyword evidence="8" id="KW-0472">Membrane</keyword>
<dbReference type="Proteomes" id="UP001225644">
    <property type="component" value="Unassembled WGS sequence"/>
</dbReference>
<feature type="transmembrane region" description="Helical" evidence="8">
    <location>
        <begin position="12"/>
        <end position="38"/>
    </location>
</feature>
<proteinExistence type="predicted"/>
<dbReference type="InterPro" id="IPR005467">
    <property type="entry name" value="His_kinase_dom"/>
</dbReference>
<keyword evidence="5" id="KW-0808">Transferase</keyword>
<dbReference type="Gene3D" id="3.30.565.10">
    <property type="entry name" value="Histidine kinase-like ATPase, C-terminal domain"/>
    <property type="match status" value="1"/>
</dbReference>
<dbReference type="PANTHER" id="PTHR43711:SF1">
    <property type="entry name" value="HISTIDINE KINASE 1"/>
    <property type="match status" value="1"/>
</dbReference>
<comment type="catalytic activity">
    <reaction evidence="1">
        <text>ATP + protein L-histidine = ADP + protein N-phospho-L-histidine.</text>
        <dbReference type="EC" id="2.7.13.3"/>
    </reaction>
</comment>
<dbReference type="InterPro" id="IPR036097">
    <property type="entry name" value="HisK_dim/P_sf"/>
</dbReference>
<dbReference type="CDD" id="cd00075">
    <property type="entry name" value="HATPase"/>
    <property type="match status" value="1"/>
</dbReference>
<keyword evidence="12" id="KW-1185">Reference proteome</keyword>
<dbReference type="InterPro" id="IPR036890">
    <property type="entry name" value="HATPase_C_sf"/>
</dbReference>
<dbReference type="SUPFAM" id="SSF55874">
    <property type="entry name" value="ATPase domain of HSP90 chaperone/DNA topoisomerase II/histidine kinase"/>
    <property type="match status" value="1"/>
</dbReference>
<evidence type="ECO:0000256" key="6">
    <source>
        <dbReference type="ARBA" id="ARBA00022777"/>
    </source>
</evidence>
<dbReference type="InterPro" id="IPR003660">
    <property type="entry name" value="HAMP_dom"/>
</dbReference>
<dbReference type="InterPro" id="IPR004358">
    <property type="entry name" value="Sig_transdc_His_kin-like_C"/>
</dbReference>
<dbReference type="EMBL" id="JAUSUX010000001">
    <property type="protein sequence ID" value="MDQ0285015.1"/>
    <property type="molecule type" value="Genomic_DNA"/>
</dbReference>
<dbReference type="CDD" id="cd06225">
    <property type="entry name" value="HAMP"/>
    <property type="match status" value="1"/>
</dbReference>
<keyword evidence="8" id="KW-0812">Transmembrane</keyword>
<evidence type="ECO:0000313" key="11">
    <source>
        <dbReference type="EMBL" id="MDQ0285015.1"/>
    </source>
</evidence>
<evidence type="ECO:0000256" key="3">
    <source>
        <dbReference type="ARBA" id="ARBA00012438"/>
    </source>
</evidence>
<dbReference type="SMART" id="SM00387">
    <property type="entry name" value="HATPase_c"/>
    <property type="match status" value="1"/>
</dbReference>
<evidence type="ECO:0000313" key="12">
    <source>
        <dbReference type="Proteomes" id="UP001225644"/>
    </source>
</evidence>
<evidence type="ECO:0000256" key="1">
    <source>
        <dbReference type="ARBA" id="ARBA00000085"/>
    </source>
</evidence>
<dbReference type="PROSITE" id="PS50109">
    <property type="entry name" value="HIS_KIN"/>
    <property type="match status" value="1"/>
</dbReference>
<dbReference type="EC" id="2.7.13.3" evidence="3"/>
<evidence type="ECO:0000256" key="2">
    <source>
        <dbReference type="ARBA" id="ARBA00004370"/>
    </source>
</evidence>
<dbReference type="SMART" id="SM00304">
    <property type="entry name" value="HAMP"/>
    <property type="match status" value="1"/>
</dbReference>
<dbReference type="PROSITE" id="PS50885">
    <property type="entry name" value="HAMP"/>
    <property type="match status" value="1"/>
</dbReference>
<sequence>MRKWSIFTKILVFGLGIALFTALILSLVLSSLFSYYFYRQYEASLKEDLQEAANLTTKYLQGQMGVNAYHRGMDLITRVGGTNFYLLDAHGAVSFKTEGSSDFAPGQNVLADLVQHARGNQIYTRIVRDQKEHSLDIVVAATRLPEGTIIGFFPVADIREPVREVIRLVWLAALGTFTLAVVPALFFSRHFTRPLVQMSRVALLMGQGDFSARIQVEQERHDEIGQLARALNFMATQLEALERTRQDFLANVSHELRTPLTSIRGFVQGMLDGTIPPAGRPAYLARVFAETGRLAHIVDDLLTLARLKSGHLRFNWEDVCPGTILAEVVEILTPLAVEKKVTLDFSTSVEGYMTLRGDRCRLAQVFTNIIDNAIKFSPENSKVIVRGEWKASGFLVRVTDEGPGIPPAELPYIFERFYTGNLSSDREYPGTGLGLAISKLLVEKHGGKITAGNRPGGGCEFSIFLPARGPQVAA</sequence>
<evidence type="ECO:0000256" key="5">
    <source>
        <dbReference type="ARBA" id="ARBA00022679"/>
    </source>
</evidence>